<dbReference type="Proteomes" id="UP000318297">
    <property type="component" value="Unassembled WGS sequence"/>
</dbReference>
<feature type="transmembrane region" description="Helical" evidence="2">
    <location>
        <begin position="60"/>
        <end position="85"/>
    </location>
</feature>
<accession>A0A561E8I3</accession>
<keyword evidence="2" id="KW-0472">Membrane</keyword>
<feature type="transmembrane region" description="Helical" evidence="2">
    <location>
        <begin position="33"/>
        <end position="54"/>
    </location>
</feature>
<reference evidence="3 4" key="1">
    <citation type="submission" date="2019-06" db="EMBL/GenBank/DDBJ databases">
        <title>Sequencing the genomes of 1000 actinobacteria strains.</title>
        <authorList>
            <person name="Klenk H.-P."/>
        </authorList>
    </citation>
    <scope>NUCLEOTIDE SEQUENCE [LARGE SCALE GENOMIC DNA]</scope>
    <source>
        <strain evidence="3 4">DSM 19560</strain>
    </source>
</reference>
<proteinExistence type="predicted"/>
<evidence type="ECO:0000313" key="3">
    <source>
        <dbReference type="EMBL" id="TWE11917.1"/>
    </source>
</evidence>
<feature type="region of interest" description="Disordered" evidence="1">
    <location>
        <begin position="1"/>
        <end position="30"/>
    </location>
</feature>
<organism evidence="3 4">
    <name type="scientific">Rudaeicoccus suwonensis</name>
    <dbReference type="NCBI Taxonomy" id="657409"/>
    <lineage>
        <taxon>Bacteria</taxon>
        <taxon>Bacillati</taxon>
        <taxon>Actinomycetota</taxon>
        <taxon>Actinomycetes</taxon>
        <taxon>Micrococcales</taxon>
        <taxon>Dermacoccaceae</taxon>
        <taxon>Rudaeicoccus</taxon>
    </lineage>
</organism>
<protein>
    <submittedName>
        <fullName evidence="3">Uncharacterized protein</fullName>
    </submittedName>
</protein>
<dbReference type="AlphaFoldDB" id="A0A561E8I3"/>
<evidence type="ECO:0000256" key="2">
    <source>
        <dbReference type="SAM" id="Phobius"/>
    </source>
</evidence>
<evidence type="ECO:0000313" key="4">
    <source>
        <dbReference type="Proteomes" id="UP000318297"/>
    </source>
</evidence>
<sequence>MSHSTGWDQSPTSGTDGRPQPVTAPAAPAGPSVATVVHGLILLVIAVAILVGFLAPHPDWAILAPVLAAGLGLTLVAVAGATAVLRRRSRRHPFREMSRAVGTSAER</sequence>
<gene>
    <name evidence="3" type="ORF">BKA23_0710</name>
</gene>
<feature type="compositionally biased region" description="Polar residues" evidence="1">
    <location>
        <begin position="1"/>
        <end position="15"/>
    </location>
</feature>
<keyword evidence="2" id="KW-1133">Transmembrane helix</keyword>
<name>A0A561E8I3_9MICO</name>
<dbReference type="RefSeq" id="WP_145225507.1">
    <property type="nucleotide sequence ID" value="NZ_VIVQ01000001.1"/>
</dbReference>
<keyword evidence="4" id="KW-1185">Reference proteome</keyword>
<dbReference type="EMBL" id="VIVQ01000001">
    <property type="protein sequence ID" value="TWE11917.1"/>
    <property type="molecule type" value="Genomic_DNA"/>
</dbReference>
<evidence type="ECO:0000256" key="1">
    <source>
        <dbReference type="SAM" id="MobiDB-lite"/>
    </source>
</evidence>
<keyword evidence="2" id="KW-0812">Transmembrane</keyword>
<comment type="caution">
    <text evidence="3">The sequence shown here is derived from an EMBL/GenBank/DDBJ whole genome shotgun (WGS) entry which is preliminary data.</text>
</comment>